<evidence type="ECO:0000313" key="2">
    <source>
        <dbReference type="EMBL" id="CAD5209185.1"/>
    </source>
</evidence>
<feature type="compositionally biased region" description="Basic and acidic residues" evidence="1">
    <location>
        <begin position="1"/>
        <end position="19"/>
    </location>
</feature>
<evidence type="ECO:0000313" key="5">
    <source>
        <dbReference type="WBParaSite" id="BXY_0998200.1"/>
    </source>
</evidence>
<evidence type="ECO:0000313" key="3">
    <source>
        <dbReference type="Proteomes" id="UP000095284"/>
    </source>
</evidence>
<dbReference type="AlphaFoldDB" id="A0A1I7SAD5"/>
<sequence>MRDEEDERIARKPRTEQVRPQKFGVLGGRRRKAGGVSFSKKQEIQSLRQHVALDLDDYASDESNVS</sequence>
<name>A0A1I7SAD5_BURXY</name>
<accession>A0A1I7SAD5</accession>
<dbReference type="EMBL" id="CAJFDI010000001">
    <property type="protein sequence ID" value="CAD5209185.1"/>
    <property type="molecule type" value="Genomic_DNA"/>
</dbReference>
<dbReference type="Proteomes" id="UP000095284">
    <property type="component" value="Unplaced"/>
</dbReference>
<organism evidence="3 5">
    <name type="scientific">Bursaphelenchus xylophilus</name>
    <name type="common">Pinewood nematode worm</name>
    <name type="synonym">Aphelenchoides xylophilus</name>
    <dbReference type="NCBI Taxonomy" id="6326"/>
    <lineage>
        <taxon>Eukaryota</taxon>
        <taxon>Metazoa</taxon>
        <taxon>Ecdysozoa</taxon>
        <taxon>Nematoda</taxon>
        <taxon>Chromadorea</taxon>
        <taxon>Rhabditida</taxon>
        <taxon>Tylenchina</taxon>
        <taxon>Tylenchomorpha</taxon>
        <taxon>Aphelenchoidea</taxon>
        <taxon>Aphelenchoididae</taxon>
        <taxon>Bursaphelenchus</taxon>
    </lineage>
</organism>
<dbReference type="Proteomes" id="UP000582659">
    <property type="component" value="Unassembled WGS sequence"/>
</dbReference>
<dbReference type="EMBL" id="CAJFCV020000001">
    <property type="protein sequence ID" value="CAG9084030.1"/>
    <property type="molecule type" value="Genomic_DNA"/>
</dbReference>
<proteinExistence type="predicted"/>
<reference evidence="5" key="1">
    <citation type="submission" date="2016-11" db="UniProtKB">
        <authorList>
            <consortium name="WormBaseParasite"/>
        </authorList>
    </citation>
    <scope>IDENTIFICATION</scope>
</reference>
<dbReference type="WBParaSite" id="BXY_0998200.1">
    <property type="protein sequence ID" value="BXY_0998200.1"/>
    <property type="gene ID" value="BXY_0998200"/>
</dbReference>
<evidence type="ECO:0000256" key="1">
    <source>
        <dbReference type="SAM" id="MobiDB-lite"/>
    </source>
</evidence>
<feature type="region of interest" description="Disordered" evidence="1">
    <location>
        <begin position="1"/>
        <end position="41"/>
    </location>
</feature>
<gene>
    <name evidence="2" type="ORF">BXYJ_LOCUS1316</name>
</gene>
<dbReference type="Proteomes" id="UP000659654">
    <property type="component" value="Unassembled WGS sequence"/>
</dbReference>
<reference evidence="2" key="2">
    <citation type="submission" date="2020-09" db="EMBL/GenBank/DDBJ databases">
        <authorList>
            <person name="Kikuchi T."/>
        </authorList>
    </citation>
    <scope>NUCLEOTIDE SEQUENCE</scope>
    <source>
        <strain evidence="2">Ka4C1</strain>
    </source>
</reference>
<evidence type="ECO:0000313" key="4">
    <source>
        <dbReference type="Proteomes" id="UP000659654"/>
    </source>
</evidence>
<protein>
    <submittedName>
        <fullName evidence="2">(pine wood nematode) hypothetical protein</fullName>
    </submittedName>
</protein>
<keyword evidence="4" id="KW-1185">Reference proteome</keyword>